<evidence type="ECO:0000313" key="1">
    <source>
        <dbReference type="EMBL" id="AUN31265.1"/>
    </source>
</evidence>
<evidence type="ECO:0000313" key="2">
    <source>
        <dbReference type="Proteomes" id="UP000234752"/>
    </source>
</evidence>
<gene>
    <name evidence="1" type="ORF">C0V82_14235</name>
</gene>
<dbReference type="EMBL" id="CP025611">
    <property type="protein sequence ID" value="AUN31265.1"/>
    <property type="molecule type" value="Genomic_DNA"/>
</dbReference>
<organism evidence="1 2">
    <name type="scientific">Niveispirillum cyanobacteriorum</name>
    <dbReference type="NCBI Taxonomy" id="1612173"/>
    <lineage>
        <taxon>Bacteria</taxon>
        <taxon>Pseudomonadati</taxon>
        <taxon>Pseudomonadota</taxon>
        <taxon>Alphaproteobacteria</taxon>
        <taxon>Rhodospirillales</taxon>
        <taxon>Azospirillaceae</taxon>
        <taxon>Niveispirillum</taxon>
    </lineage>
</organism>
<dbReference type="RefSeq" id="WP_102112872.1">
    <property type="nucleotide sequence ID" value="NZ_BMGN01000005.1"/>
</dbReference>
<dbReference type="KEGG" id="ncb:C0V82_14235"/>
<dbReference type="Proteomes" id="UP000234752">
    <property type="component" value="Chromosome eg_1"/>
</dbReference>
<accession>A0A2K9NGA1</accession>
<sequence>MSVDILALTWGTSERSPGVVVAGDVEVATVDSTNQSLSDEQAAAVAQHVAALHNDHLAATAVERAVGPASVADQLIQRGQREVQRSETLIDLGHPDLAEMVAQAAKLLVEAGVQLRDRAGKGG</sequence>
<name>A0A2K9NGA1_9PROT</name>
<keyword evidence="2" id="KW-1185">Reference proteome</keyword>
<dbReference type="AlphaFoldDB" id="A0A2K9NGA1"/>
<protein>
    <submittedName>
        <fullName evidence="1">Uncharacterized protein</fullName>
    </submittedName>
</protein>
<reference evidence="1 2" key="1">
    <citation type="submission" date="2017-12" db="EMBL/GenBank/DDBJ databases">
        <title>Genomes of bacteria within cyanobacterial aggregates.</title>
        <authorList>
            <person name="Cai H."/>
        </authorList>
    </citation>
    <scope>NUCLEOTIDE SEQUENCE [LARGE SCALE GENOMIC DNA]</scope>
    <source>
        <strain evidence="1 2">TH16</strain>
    </source>
</reference>
<proteinExistence type="predicted"/>